<evidence type="ECO:0000313" key="2">
    <source>
        <dbReference type="Proteomes" id="UP001497472"/>
    </source>
</evidence>
<name>A0AAV1K0Y0_9NEOP</name>
<keyword evidence="2" id="KW-1185">Reference proteome</keyword>
<evidence type="ECO:0000313" key="1">
    <source>
        <dbReference type="EMBL" id="CAK1555182.1"/>
    </source>
</evidence>
<organism evidence="1 2">
    <name type="scientific">Leptosia nina</name>
    <dbReference type="NCBI Taxonomy" id="320188"/>
    <lineage>
        <taxon>Eukaryota</taxon>
        <taxon>Metazoa</taxon>
        <taxon>Ecdysozoa</taxon>
        <taxon>Arthropoda</taxon>
        <taxon>Hexapoda</taxon>
        <taxon>Insecta</taxon>
        <taxon>Pterygota</taxon>
        <taxon>Neoptera</taxon>
        <taxon>Endopterygota</taxon>
        <taxon>Lepidoptera</taxon>
        <taxon>Glossata</taxon>
        <taxon>Ditrysia</taxon>
        <taxon>Papilionoidea</taxon>
        <taxon>Pieridae</taxon>
        <taxon>Pierinae</taxon>
        <taxon>Leptosia</taxon>
    </lineage>
</organism>
<comment type="caution">
    <text evidence="1">The sequence shown here is derived from an EMBL/GenBank/DDBJ whole genome shotgun (WGS) entry which is preliminary data.</text>
</comment>
<dbReference type="EMBL" id="CAVLEF010000280">
    <property type="protein sequence ID" value="CAK1555182.1"/>
    <property type="molecule type" value="Genomic_DNA"/>
</dbReference>
<sequence length="105" mass="11914">MLVSTKPTRSGHKLAVGWRWHVVTAPSRLGLAMLRGERRATRDKLNSGNPLNKFLLAMQQQDDCISELHPDDLETKLRVCLCNHLYAAKSIVYNMLMGAGYVDRY</sequence>
<reference evidence="1 2" key="1">
    <citation type="submission" date="2023-11" db="EMBL/GenBank/DDBJ databases">
        <authorList>
            <person name="Okamura Y."/>
        </authorList>
    </citation>
    <scope>NUCLEOTIDE SEQUENCE [LARGE SCALE GENOMIC DNA]</scope>
</reference>
<accession>A0AAV1K0Y0</accession>
<dbReference type="AlphaFoldDB" id="A0AAV1K0Y0"/>
<proteinExistence type="predicted"/>
<dbReference type="Proteomes" id="UP001497472">
    <property type="component" value="Unassembled WGS sequence"/>
</dbReference>
<protein>
    <submittedName>
        <fullName evidence="1">Uncharacterized protein</fullName>
    </submittedName>
</protein>
<gene>
    <name evidence="1" type="ORF">LNINA_LOCUS14018</name>
</gene>